<gene>
    <name evidence="2" type="ORF">GJ744_004246</name>
</gene>
<dbReference type="EMBL" id="JAACFV010000193">
    <property type="protein sequence ID" value="KAF7503176.1"/>
    <property type="molecule type" value="Genomic_DNA"/>
</dbReference>
<sequence length="196" mass="20212">MAHPNHSTISIAFRKLVNKIKPGKKEKNSKKGDDTKKKDSEATKQPDAGGNGNEIPPANAAAASTTKATTSSYPAVAPTTFSASTVAGTTSPATSAAIRTGENRRKENENIVQSMVPSEQAPKDIFRGTHGPSKAITDTGDTTASANKTAESSPKGPKDKGPGAKHEAAGDKAAPGNTSVEKDGEEAVPKPKPRSR</sequence>
<feature type="compositionally biased region" description="Basic and acidic residues" evidence="1">
    <location>
        <begin position="180"/>
        <end position="189"/>
    </location>
</feature>
<name>A0A8H7A9S5_9EURO</name>
<feature type="compositionally biased region" description="Polar residues" evidence="1">
    <location>
        <begin position="139"/>
        <end position="152"/>
    </location>
</feature>
<proteinExistence type="predicted"/>
<reference evidence="2" key="1">
    <citation type="submission" date="2020-02" db="EMBL/GenBank/DDBJ databases">
        <authorList>
            <person name="Palmer J.M."/>
        </authorList>
    </citation>
    <scope>NUCLEOTIDE SEQUENCE</scope>
    <source>
        <strain evidence="2">EPUS1.4</strain>
        <tissue evidence="2">Thallus</tissue>
    </source>
</reference>
<organism evidence="2 3">
    <name type="scientific">Endocarpon pusillum</name>
    <dbReference type="NCBI Taxonomy" id="364733"/>
    <lineage>
        <taxon>Eukaryota</taxon>
        <taxon>Fungi</taxon>
        <taxon>Dikarya</taxon>
        <taxon>Ascomycota</taxon>
        <taxon>Pezizomycotina</taxon>
        <taxon>Eurotiomycetes</taxon>
        <taxon>Chaetothyriomycetidae</taxon>
        <taxon>Verrucariales</taxon>
        <taxon>Verrucariaceae</taxon>
        <taxon>Endocarpon</taxon>
    </lineage>
</organism>
<feature type="compositionally biased region" description="Polar residues" evidence="1">
    <location>
        <begin position="79"/>
        <end position="94"/>
    </location>
</feature>
<dbReference type="AlphaFoldDB" id="A0A8H7A9S5"/>
<feature type="region of interest" description="Disordered" evidence="1">
    <location>
        <begin position="1"/>
        <end position="196"/>
    </location>
</feature>
<feature type="compositionally biased region" description="Low complexity" evidence="1">
    <location>
        <begin position="53"/>
        <end position="75"/>
    </location>
</feature>
<feature type="compositionally biased region" description="Basic and acidic residues" evidence="1">
    <location>
        <begin position="23"/>
        <end position="44"/>
    </location>
</feature>
<evidence type="ECO:0000313" key="3">
    <source>
        <dbReference type="Proteomes" id="UP000606974"/>
    </source>
</evidence>
<accession>A0A8H7A9S5</accession>
<feature type="compositionally biased region" description="Basic and acidic residues" evidence="1">
    <location>
        <begin position="156"/>
        <end position="170"/>
    </location>
</feature>
<dbReference type="Proteomes" id="UP000606974">
    <property type="component" value="Unassembled WGS sequence"/>
</dbReference>
<feature type="compositionally biased region" description="Polar residues" evidence="1">
    <location>
        <begin position="1"/>
        <end position="10"/>
    </location>
</feature>
<evidence type="ECO:0000256" key="1">
    <source>
        <dbReference type="SAM" id="MobiDB-lite"/>
    </source>
</evidence>
<keyword evidence="3" id="KW-1185">Reference proteome</keyword>
<protein>
    <submittedName>
        <fullName evidence="2">Uncharacterized protein</fullName>
    </submittedName>
</protein>
<comment type="caution">
    <text evidence="2">The sequence shown here is derived from an EMBL/GenBank/DDBJ whole genome shotgun (WGS) entry which is preliminary data.</text>
</comment>
<evidence type="ECO:0000313" key="2">
    <source>
        <dbReference type="EMBL" id="KAF7503176.1"/>
    </source>
</evidence>